<proteinExistence type="predicted"/>
<feature type="domain" description="Peptidase S9 prolyl oligopeptidase catalytic" evidence="3">
    <location>
        <begin position="440"/>
        <end position="650"/>
    </location>
</feature>
<dbReference type="EMBL" id="JAGSPM010000010">
    <property type="protein sequence ID" value="MBR7747957.1"/>
    <property type="molecule type" value="Genomic_DNA"/>
</dbReference>
<evidence type="ECO:0000313" key="4">
    <source>
        <dbReference type="EMBL" id="MBR7747957.1"/>
    </source>
</evidence>
<dbReference type="RefSeq" id="WP_212685320.1">
    <property type="nucleotide sequence ID" value="NZ_JAGSPM010000010.1"/>
</dbReference>
<organism evidence="4 5">
    <name type="scientific">Undibacterium baiyunense</name>
    <dbReference type="NCBI Taxonomy" id="2828731"/>
    <lineage>
        <taxon>Bacteria</taxon>
        <taxon>Pseudomonadati</taxon>
        <taxon>Pseudomonadota</taxon>
        <taxon>Betaproteobacteria</taxon>
        <taxon>Burkholderiales</taxon>
        <taxon>Oxalobacteraceae</taxon>
        <taxon>Undibacterium</taxon>
    </lineage>
</organism>
<evidence type="ECO:0000256" key="1">
    <source>
        <dbReference type="ARBA" id="ARBA00022801"/>
    </source>
</evidence>
<dbReference type="SUPFAM" id="SSF53474">
    <property type="entry name" value="alpha/beta-Hydrolases"/>
    <property type="match status" value="1"/>
</dbReference>
<feature type="signal peptide" evidence="2">
    <location>
        <begin position="1"/>
        <end position="19"/>
    </location>
</feature>
<evidence type="ECO:0000256" key="2">
    <source>
        <dbReference type="SAM" id="SignalP"/>
    </source>
</evidence>
<dbReference type="SUPFAM" id="SSF82171">
    <property type="entry name" value="DPP6 N-terminal domain-like"/>
    <property type="match status" value="1"/>
</dbReference>
<dbReference type="Proteomes" id="UP000680158">
    <property type="component" value="Unassembled WGS sequence"/>
</dbReference>
<dbReference type="PANTHER" id="PTHR42776">
    <property type="entry name" value="SERINE PEPTIDASE S9 FAMILY MEMBER"/>
    <property type="match status" value="1"/>
</dbReference>
<dbReference type="PANTHER" id="PTHR42776:SF27">
    <property type="entry name" value="DIPEPTIDYL PEPTIDASE FAMILY MEMBER 6"/>
    <property type="match status" value="1"/>
</dbReference>
<gene>
    <name evidence="4" type="ORF">KDM92_15325</name>
</gene>
<feature type="chain" id="PRO_5037899565" evidence="2">
    <location>
        <begin position="20"/>
        <end position="651"/>
    </location>
</feature>
<name>A0A941DKT5_9BURK</name>
<dbReference type="GO" id="GO:0006508">
    <property type="term" value="P:proteolysis"/>
    <property type="evidence" value="ECO:0007669"/>
    <property type="project" value="InterPro"/>
</dbReference>
<dbReference type="Pfam" id="PF00326">
    <property type="entry name" value="Peptidase_S9"/>
    <property type="match status" value="1"/>
</dbReference>
<comment type="caution">
    <text evidence="4">The sequence shown here is derived from an EMBL/GenBank/DDBJ whole genome shotgun (WGS) entry which is preliminary data.</text>
</comment>
<protein>
    <submittedName>
        <fullName evidence="4">S9 family peptidase</fullName>
    </submittedName>
</protein>
<reference evidence="4 5" key="1">
    <citation type="submission" date="2021-04" db="EMBL/GenBank/DDBJ databases">
        <title>novel species isolated from subtropical streams in China.</title>
        <authorList>
            <person name="Lu H."/>
        </authorList>
    </citation>
    <scope>NUCLEOTIDE SEQUENCE [LARGE SCALE GENOMIC DNA]</scope>
    <source>
        <strain evidence="4 5">BYS107W</strain>
    </source>
</reference>
<dbReference type="Gene3D" id="3.40.50.1820">
    <property type="entry name" value="alpha/beta hydrolase"/>
    <property type="match status" value="1"/>
</dbReference>
<accession>A0A941DKT5</accession>
<dbReference type="GO" id="GO:0004252">
    <property type="term" value="F:serine-type endopeptidase activity"/>
    <property type="evidence" value="ECO:0007669"/>
    <property type="project" value="TreeGrafter"/>
</dbReference>
<dbReference type="InterPro" id="IPR029058">
    <property type="entry name" value="AB_hydrolase_fold"/>
</dbReference>
<evidence type="ECO:0000313" key="5">
    <source>
        <dbReference type="Proteomes" id="UP000680158"/>
    </source>
</evidence>
<keyword evidence="5" id="KW-1185">Reference proteome</keyword>
<dbReference type="AlphaFoldDB" id="A0A941DKT5"/>
<sequence>MKRLLLSGLILAIPTFANAQTSNKLVPIDAFVEEQKYSMPRLSPDGKHLAVNVRIQRRDRIVPTMTIYALPDLKVVNTFVLPGYEVPIDFGWIKNDRLVIQKGIEVGYRERPEATGEVVAANMDGTEIEYLYGYNGSTQSKRASRYHDDLGYGIISHIPASMDGTIQLTSNEWRVDRTQLYEINTFSVYRKLLADIPMRRLSFVHQSDGKPRFAIGSNQKNETIVLRKDDATGAWNSIDQASLDMHLQPFDFTADDSAFYANFSQDDGPYGLLREDIKTGKRSIIVQDKLSSLGTIEYTSHPSTPFAYTLSVGVPKARYLDESSADAQLHKSLSASFPDAYVHFINFTMDGQKLLFSVSSDRDPGSYYIFDRKTGKADLLLTNMPGINAEQMAERRAIKFKARDGLELTGYLTMPNNPDGNKLPMVLLPHGGPFGVSDTWYFDDEAQFLASRGYAVLQVNFRGSGGRGPKFRRAGYREYGGKMMDDLIDGVKWANNHPEIDKDRVCVFGISFGGYAALMAPIRAPGMFKCAVGYSGRYDLASRLKREDISSDKQATNFVVESMGNDPLVLAQQSPTSQAEKIKIPVFLAHGTKDETTQLDQAEKMRDALIKVGNSPEWMLAKNEGHGFYDSEHRRDFYTRLETFLKKHLSK</sequence>
<keyword evidence="2" id="KW-0732">Signal</keyword>
<evidence type="ECO:0000259" key="3">
    <source>
        <dbReference type="Pfam" id="PF00326"/>
    </source>
</evidence>
<keyword evidence="1" id="KW-0378">Hydrolase</keyword>
<dbReference type="InterPro" id="IPR001375">
    <property type="entry name" value="Peptidase_S9_cat"/>
</dbReference>